<proteinExistence type="predicted"/>
<protein>
    <submittedName>
        <fullName evidence="2">Uncharacterized protein</fullName>
    </submittedName>
</protein>
<feature type="region of interest" description="Disordered" evidence="1">
    <location>
        <begin position="1"/>
        <end position="20"/>
    </location>
</feature>
<name>A0A427Y242_9TREE</name>
<dbReference type="Proteomes" id="UP000279236">
    <property type="component" value="Unassembled WGS sequence"/>
</dbReference>
<gene>
    <name evidence="2" type="ORF">EHS24_006686</name>
</gene>
<dbReference type="RefSeq" id="XP_028478541.1">
    <property type="nucleotide sequence ID" value="XM_028622089.1"/>
</dbReference>
<accession>A0A427Y242</accession>
<dbReference type="EMBL" id="RSCE01000003">
    <property type="protein sequence ID" value="RSH85093.1"/>
    <property type="molecule type" value="Genomic_DNA"/>
</dbReference>
<evidence type="ECO:0000256" key="1">
    <source>
        <dbReference type="SAM" id="MobiDB-lite"/>
    </source>
</evidence>
<dbReference type="GeneID" id="39591229"/>
<evidence type="ECO:0000313" key="3">
    <source>
        <dbReference type="Proteomes" id="UP000279236"/>
    </source>
</evidence>
<sequence length="249" mass="27002">MATATAHCPATRPSSSVPFPRREWSSATFGVPQLNCPGVTVNEITWGCKKATVALISIVDGQSTWRAAVEPPTLVLLALCDSALLMNDNARCPNPLRPRPRTHEAWYNERLLDIDKLYEAAKDLIPAPALPSLDLFKSTALNALHIGWFPGVDAYEFLPAAIQPIFPRSTFASYAPGPSDAAAYGFSIWEGSVDPSTEEDLVEQAARLAKEHGFSGQRRAAAPVSLLHGLPPIRPPSPPAQLRGYRRVV</sequence>
<dbReference type="AlphaFoldDB" id="A0A427Y242"/>
<organism evidence="2 3">
    <name type="scientific">Apiotrichum porosum</name>
    <dbReference type="NCBI Taxonomy" id="105984"/>
    <lineage>
        <taxon>Eukaryota</taxon>
        <taxon>Fungi</taxon>
        <taxon>Dikarya</taxon>
        <taxon>Basidiomycota</taxon>
        <taxon>Agaricomycotina</taxon>
        <taxon>Tremellomycetes</taxon>
        <taxon>Trichosporonales</taxon>
        <taxon>Trichosporonaceae</taxon>
        <taxon>Apiotrichum</taxon>
    </lineage>
</organism>
<comment type="caution">
    <text evidence="2">The sequence shown here is derived from an EMBL/GenBank/DDBJ whole genome shotgun (WGS) entry which is preliminary data.</text>
</comment>
<evidence type="ECO:0000313" key="2">
    <source>
        <dbReference type="EMBL" id="RSH85093.1"/>
    </source>
</evidence>
<reference evidence="2 3" key="1">
    <citation type="submission" date="2018-11" db="EMBL/GenBank/DDBJ databases">
        <title>Genome sequence of Apiotrichum porosum DSM 27194.</title>
        <authorList>
            <person name="Aliyu H."/>
            <person name="Gorte O."/>
            <person name="Ochsenreither K."/>
        </authorList>
    </citation>
    <scope>NUCLEOTIDE SEQUENCE [LARGE SCALE GENOMIC DNA]</scope>
    <source>
        <strain evidence="2 3">DSM 27194</strain>
    </source>
</reference>
<keyword evidence="3" id="KW-1185">Reference proteome</keyword>